<sequence>MKNKVLKVAVGSLALSMVGLVGYQAKAEASYMDEFPYVYVVPEAMKESLAYEIRGSETEDEASLRDQFQLFTKANLATVRAMESEGEYSTLEGIQHVTNLEAYGVEGKTSVVDPRLLSKNTKMKNLEISGSFYSIDFLKNLSKLERLDLRNTSETTDEYRALLGEKDRKVRPLFDLSVLDSLNNLKSIRVQSEGFTEPVALKKSMTNYTMVSPIVLPQVFVDKGAKVIIESEDQNFTYQDDVLSWAQLSSDTKELHFSWHVEDWTYFGEATIPVLWK</sequence>
<keyword evidence="1" id="KW-0732">Signal</keyword>
<protein>
    <recommendedName>
        <fullName evidence="4">WxL domain-containing protein</fullName>
    </recommendedName>
</protein>
<organism evidence="2 3">
    <name type="scientific">Candidatus Enterococcus palustris</name>
    <dbReference type="NCBI Taxonomy" id="1834189"/>
    <lineage>
        <taxon>Bacteria</taxon>
        <taxon>Bacillati</taxon>
        <taxon>Bacillota</taxon>
        <taxon>Bacilli</taxon>
        <taxon>Lactobacillales</taxon>
        <taxon>Enterococcaceae</taxon>
        <taxon>Enterococcus</taxon>
    </lineage>
</organism>
<feature type="signal peptide" evidence="1">
    <location>
        <begin position="1"/>
        <end position="27"/>
    </location>
</feature>
<name>A0AAQ3Y7T3_9ENTE</name>
<gene>
    <name evidence="2" type="ORF">A5821_002201</name>
</gene>
<evidence type="ECO:0000256" key="1">
    <source>
        <dbReference type="SAM" id="SignalP"/>
    </source>
</evidence>
<dbReference type="AlphaFoldDB" id="A0AAQ3Y7T3"/>
<dbReference type="EMBL" id="CP147244">
    <property type="protein sequence ID" value="WYK01075.1"/>
    <property type="molecule type" value="Genomic_DNA"/>
</dbReference>
<dbReference type="InterPro" id="IPR032675">
    <property type="entry name" value="LRR_dom_sf"/>
</dbReference>
<accession>A0AAQ3Y7T3</accession>
<feature type="chain" id="PRO_5042909385" description="WxL domain-containing protein" evidence="1">
    <location>
        <begin position="28"/>
        <end position="277"/>
    </location>
</feature>
<evidence type="ECO:0008006" key="4">
    <source>
        <dbReference type="Google" id="ProtNLM"/>
    </source>
</evidence>
<reference evidence="2 3" key="2">
    <citation type="submission" date="2024-03" db="EMBL/GenBank/DDBJ databases">
        <title>The Genome Sequence of Enterococcus sp. DIV0205d.</title>
        <authorList>
            <consortium name="The Broad Institute Genomics Platform"/>
            <consortium name="The Broad Institute Microbial Omics Core"/>
            <consortium name="The Broad Institute Genomic Center for Infectious Diseases"/>
            <person name="Earl A."/>
            <person name="Manson A."/>
            <person name="Gilmore M."/>
            <person name="Schwartman J."/>
            <person name="Shea T."/>
            <person name="Abouelleil A."/>
            <person name="Cao P."/>
            <person name="Chapman S."/>
            <person name="Cusick C."/>
            <person name="Young S."/>
            <person name="Neafsey D."/>
            <person name="Nusbaum C."/>
            <person name="Birren B."/>
        </authorList>
    </citation>
    <scope>NUCLEOTIDE SEQUENCE [LARGE SCALE GENOMIC DNA]</scope>
    <source>
        <strain evidence="2 3">7F3_DIV0205</strain>
    </source>
</reference>
<proteinExistence type="predicted"/>
<evidence type="ECO:0000313" key="2">
    <source>
        <dbReference type="EMBL" id="WYK01075.1"/>
    </source>
</evidence>
<dbReference type="Proteomes" id="UP000194948">
    <property type="component" value="Chromosome"/>
</dbReference>
<evidence type="ECO:0000313" key="3">
    <source>
        <dbReference type="Proteomes" id="UP000194948"/>
    </source>
</evidence>
<dbReference type="Gene3D" id="3.80.10.10">
    <property type="entry name" value="Ribonuclease Inhibitor"/>
    <property type="match status" value="1"/>
</dbReference>
<dbReference type="RefSeq" id="WP_086314618.1">
    <property type="nucleotide sequence ID" value="NZ_CP147244.1"/>
</dbReference>
<keyword evidence="3" id="KW-1185">Reference proteome</keyword>
<reference evidence="3" key="1">
    <citation type="submission" date="2017-05" db="EMBL/GenBank/DDBJ databases">
        <title>The Genome Sequence of EEnterococcus faecalis 9F2_4866.</title>
        <authorList>
            <consortium name="The Broad Institute Genomics Platform"/>
            <consortium name="The Broad Institute Genomic Center for Infectious Diseases"/>
            <person name="Earl A."/>
            <person name="Manson A."/>
            <person name="Schwartman J."/>
            <person name="Gilmore M."/>
            <person name="Abouelleil A."/>
            <person name="Cao P."/>
            <person name="Chapman S."/>
            <person name="Cusick C."/>
            <person name="Shea T."/>
            <person name="Young S."/>
            <person name="Neafsey D."/>
            <person name="Nusbaum C."/>
            <person name="Birren B."/>
        </authorList>
    </citation>
    <scope>NUCLEOTIDE SEQUENCE [LARGE SCALE GENOMIC DNA]</scope>
    <source>
        <strain evidence="3">7F3_DIV0205</strain>
    </source>
</reference>